<dbReference type="GO" id="GO:0016491">
    <property type="term" value="F:oxidoreductase activity"/>
    <property type="evidence" value="ECO:0007669"/>
    <property type="project" value="UniProtKB-KW"/>
</dbReference>
<evidence type="ECO:0000259" key="5">
    <source>
        <dbReference type="Pfam" id="PF01593"/>
    </source>
</evidence>
<dbReference type="SUPFAM" id="SSF54373">
    <property type="entry name" value="FAD-linked reductases, C-terminal domain"/>
    <property type="match status" value="1"/>
</dbReference>
<dbReference type="EMBL" id="QQAZ01000006">
    <property type="protein sequence ID" value="RDI49608.1"/>
    <property type="molecule type" value="Genomic_DNA"/>
</dbReference>
<sequence>MAVRHAEVVVVVGAGISGLAAARRLLDGGVRTVVVLEAATRVGGRTSTEQAGGVPVDRGATLVYPVHRNVFRIAERFGVEMFRTGTDGRFTFYADGVAHRFAYGGVGGAKLLGHRVFRPVLRAALSVASRWVDMPLRPAEMTELLGIIDRLDRLAGGVPPGSPWTAPDAAALDRVTLQAWLAAEVRSDSVRRLLDSSLAGYLPPSASMLYALHFLNTWGGIGPLLGQPAQVYRFTGGAQAPALALAGSLGDRVVLASPVREMETGADRVVLRCASGEFEADRVVVAVGPGGCREIRFTPELPDNRILLQEAWRPVHGRKINVVYDEPFWRAAGLSGAALSDLPAAPAVLDASPPDGSAGVLSLYVTVDPDVPRARSGERDRDEVLAGLAEMFGPRALAPRYYGETNWAEEPYSWGCEGGLAAGALTTAQRLPKTPAGRIHWAGVETADAWMGFLSGAIQAGERAAAEVLAARGEPA</sequence>
<name>A0A370H1W4_9NOCA</name>
<dbReference type="RefSeq" id="WP_068028319.1">
    <property type="nucleotide sequence ID" value="NZ_QQAZ01000006.1"/>
</dbReference>
<evidence type="ECO:0000313" key="6">
    <source>
        <dbReference type="EMBL" id="RDI49608.1"/>
    </source>
</evidence>
<feature type="domain" description="Amine oxidase" evidence="5">
    <location>
        <begin position="16"/>
        <end position="469"/>
    </location>
</feature>
<feature type="binding site" evidence="4">
    <location>
        <position position="364"/>
    </location>
    <ligand>
        <name>substrate</name>
    </ligand>
</feature>
<dbReference type="PRINTS" id="PR00757">
    <property type="entry name" value="AMINEOXDASEF"/>
</dbReference>
<proteinExistence type="inferred from homology"/>
<dbReference type="Gene3D" id="3.50.50.60">
    <property type="entry name" value="FAD/NAD(P)-binding domain"/>
    <property type="match status" value="1"/>
</dbReference>
<feature type="binding site" evidence="4">
    <location>
        <begin position="37"/>
        <end position="38"/>
    </location>
    <ligand>
        <name>FAD</name>
        <dbReference type="ChEBI" id="CHEBI:57692"/>
    </ligand>
</feature>
<dbReference type="PANTHER" id="PTHR43563">
    <property type="entry name" value="AMINE OXIDASE"/>
    <property type="match status" value="1"/>
</dbReference>
<evidence type="ECO:0000256" key="1">
    <source>
        <dbReference type="ARBA" id="ARBA00001974"/>
    </source>
</evidence>
<feature type="binding site" evidence="4">
    <location>
        <position position="445"/>
    </location>
    <ligand>
        <name>FAD</name>
        <dbReference type="ChEBI" id="CHEBI:57692"/>
    </ligand>
</feature>
<dbReference type="AlphaFoldDB" id="A0A370H1W4"/>
<comment type="cofactor">
    <cofactor evidence="1">
        <name>FAD</name>
        <dbReference type="ChEBI" id="CHEBI:57692"/>
    </cofactor>
</comment>
<dbReference type="Gene3D" id="3.90.660.10">
    <property type="match status" value="1"/>
</dbReference>
<evidence type="ECO:0000313" key="7">
    <source>
        <dbReference type="Proteomes" id="UP000255355"/>
    </source>
</evidence>
<keyword evidence="3" id="KW-0560">Oxidoreductase</keyword>
<protein>
    <submittedName>
        <fullName evidence="6">Monoamine oxidase</fullName>
    </submittedName>
</protein>
<dbReference type="InterPro" id="IPR001613">
    <property type="entry name" value="Flavin_amine_oxidase"/>
</dbReference>
<accession>A0A370H1W4</accession>
<comment type="similarity">
    <text evidence="2">Belongs to the flavin monoamine oxidase family.</text>
</comment>
<dbReference type="OrthoDB" id="337830at2"/>
<gene>
    <name evidence="6" type="ORF">DFR68_10642</name>
</gene>
<dbReference type="InterPro" id="IPR002937">
    <property type="entry name" value="Amino_oxidase"/>
</dbReference>
<evidence type="ECO:0000256" key="3">
    <source>
        <dbReference type="ARBA" id="ARBA00023002"/>
    </source>
</evidence>
<dbReference type="SUPFAM" id="SSF51905">
    <property type="entry name" value="FAD/NAD(P)-binding domain"/>
    <property type="match status" value="1"/>
</dbReference>
<dbReference type="Pfam" id="PF01593">
    <property type="entry name" value="Amino_oxidase"/>
    <property type="match status" value="1"/>
</dbReference>
<dbReference type="Proteomes" id="UP000255355">
    <property type="component" value="Unassembled WGS sequence"/>
</dbReference>
<feature type="binding site" evidence="4">
    <location>
        <position position="259"/>
    </location>
    <ligand>
        <name>FAD</name>
        <dbReference type="ChEBI" id="CHEBI:57692"/>
    </ligand>
</feature>
<dbReference type="InterPro" id="IPR036188">
    <property type="entry name" value="FAD/NAD-bd_sf"/>
</dbReference>
<dbReference type="PANTHER" id="PTHR43563:SF1">
    <property type="entry name" value="AMINE OXIDASE [FLAVIN-CONTAINING] B"/>
    <property type="match status" value="1"/>
</dbReference>
<evidence type="ECO:0000256" key="2">
    <source>
        <dbReference type="ARBA" id="ARBA00005995"/>
    </source>
</evidence>
<feature type="binding site" evidence="4">
    <location>
        <position position="17"/>
    </location>
    <ligand>
        <name>FAD</name>
        <dbReference type="ChEBI" id="CHEBI:57692"/>
    </ligand>
</feature>
<dbReference type="Gene3D" id="1.10.405.10">
    <property type="entry name" value="Guanine Nucleotide Dissociation Inhibitor, domain 1"/>
    <property type="match status" value="1"/>
</dbReference>
<comment type="caution">
    <text evidence="6">The sequence shown here is derived from an EMBL/GenBank/DDBJ whole genome shotgun (WGS) entry which is preliminary data.</text>
</comment>
<organism evidence="6 7">
    <name type="scientific">Nocardia mexicana</name>
    <dbReference type="NCBI Taxonomy" id="279262"/>
    <lineage>
        <taxon>Bacteria</taxon>
        <taxon>Bacillati</taxon>
        <taxon>Actinomycetota</taxon>
        <taxon>Actinomycetes</taxon>
        <taxon>Mycobacteriales</taxon>
        <taxon>Nocardiaceae</taxon>
        <taxon>Nocardia</taxon>
    </lineage>
</organism>
<reference evidence="6 7" key="1">
    <citation type="submission" date="2018-07" db="EMBL/GenBank/DDBJ databases">
        <title>Genomic Encyclopedia of Type Strains, Phase IV (KMG-IV): sequencing the most valuable type-strain genomes for metagenomic binning, comparative biology and taxonomic classification.</title>
        <authorList>
            <person name="Goeker M."/>
        </authorList>
    </citation>
    <scope>NUCLEOTIDE SEQUENCE [LARGE SCALE GENOMIC DNA]</scope>
    <source>
        <strain evidence="6 7">DSM 44952</strain>
    </source>
</reference>
<dbReference type="STRING" id="1210089.GCA_001613165_06411"/>
<dbReference type="InterPro" id="IPR050703">
    <property type="entry name" value="Flavin_MAO"/>
</dbReference>
<keyword evidence="7" id="KW-1185">Reference proteome</keyword>
<evidence type="ECO:0000256" key="4">
    <source>
        <dbReference type="PIRSR" id="PIRSR601613-1"/>
    </source>
</evidence>